<dbReference type="OrthoDB" id="9792681at2"/>
<organism evidence="2 3">
    <name type="scientific">Salinispira pacifica</name>
    <dbReference type="NCBI Taxonomy" id="1307761"/>
    <lineage>
        <taxon>Bacteria</taxon>
        <taxon>Pseudomonadati</taxon>
        <taxon>Spirochaetota</taxon>
        <taxon>Spirochaetia</taxon>
        <taxon>Spirochaetales</taxon>
        <taxon>Spirochaetaceae</taxon>
        <taxon>Salinispira</taxon>
    </lineage>
</organism>
<sequence>MFNTVNPVFTSALLSWFAAQFIKTILNAIYKRRLHNAADIIASLMWRTGGMPSSHSALVTALAVSTGILEGINTTLFALSLFFAIVVIRDALGVRLSTGRQAQALNRLGRTLEAREEIEFAPVKEVHGHTPPEVLAGVLLGGAIALLTSLMAS</sequence>
<evidence type="ECO:0000256" key="1">
    <source>
        <dbReference type="SAM" id="Phobius"/>
    </source>
</evidence>
<dbReference type="RefSeq" id="WP_024267169.1">
    <property type="nucleotide sequence ID" value="NC_023035.1"/>
</dbReference>
<dbReference type="InterPro" id="IPR003832">
    <property type="entry name" value="DUF212"/>
</dbReference>
<protein>
    <submittedName>
        <fullName evidence="2">Integral membrane protein</fullName>
    </submittedName>
</protein>
<dbReference type="Proteomes" id="UP000018680">
    <property type="component" value="Chromosome"/>
</dbReference>
<reference evidence="2 3" key="1">
    <citation type="journal article" date="2015" name="Stand. Genomic Sci.">
        <title>Complete genome sequence and description of Salinispira pacifica gen. nov., sp. nov., a novel spirochaete isolated form a hypersaline microbial mat.</title>
        <authorList>
            <person name="Ben Hania W."/>
            <person name="Joseph M."/>
            <person name="Schumann P."/>
            <person name="Bunk B."/>
            <person name="Fiebig A."/>
            <person name="Sproer C."/>
            <person name="Klenk H.P."/>
            <person name="Fardeau M.L."/>
            <person name="Spring S."/>
        </authorList>
    </citation>
    <scope>NUCLEOTIDE SEQUENCE [LARGE SCALE GENOMIC DNA]</scope>
    <source>
        <strain evidence="2 3">L21-RPul-D2</strain>
    </source>
</reference>
<feature type="transmembrane region" description="Helical" evidence="1">
    <location>
        <begin position="12"/>
        <end position="30"/>
    </location>
</feature>
<dbReference type="PANTHER" id="PTHR31446:SF29">
    <property type="entry name" value="ACID PHOSPHATASE_VANADIUM-DEPENDENT HALOPEROXIDASE-RELATED PROTEIN"/>
    <property type="match status" value="1"/>
</dbReference>
<dbReference type="eggNOG" id="COG1963">
    <property type="taxonomic scope" value="Bacteria"/>
</dbReference>
<evidence type="ECO:0000313" key="3">
    <source>
        <dbReference type="Proteomes" id="UP000018680"/>
    </source>
</evidence>
<dbReference type="PANTHER" id="PTHR31446">
    <property type="entry name" value="ACID PHOSPHATASE/VANADIUM-DEPENDENT HALOPEROXIDASE-RELATED PROTEIN"/>
    <property type="match status" value="1"/>
</dbReference>
<gene>
    <name evidence="2" type="ORF">L21SP2_0816</name>
</gene>
<name>V5WEJ9_9SPIO</name>
<keyword evidence="1" id="KW-0812">Transmembrane</keyword>
<dbReference type="AlphaFoldDB" id="V5WEJ9"/>
<proteinExistence type="predicted"/>
<keyword evidence="1" id="KW-1133">Transmembrane helix</keyword>
<evidence type="ECO:0000313" key="2">
    <source>
        <dbReference type="EMBL" id="AHC14238.1"/>
    </source>
</evidence>
<accession>V5WEJ9</accession>
<keyword evidence="3" id="KW-1185">Reference proteome</keyword>
<dbReference type="KEGG" id="slr:L21SP2_0816"/>
<dbReference type="EMBL" id="CP006939">
    <property type="protein sequence ID" value="AHC14238.1"/>
    <property type="molecule type" value="Genomic_DNA"/>
</dbReference>
<dbReference type="HOGENOM" id="CLU_073969_1_1_12"/>
<dbReference type="Pfam" id="PF02681">
    <property type="entry name" value="DUF212"/>
    <property type="match status" value="1"/>
</dbReference>
<keyword evidence="1" id="KW-0472">Membrane</keyword>
<dbReference type="STRING" id="1307761.L21SP2_0816"/>
<feature type="transmembrane region" description="Helical" evidence="1">
    <location>
        <begin position="75"/>
        <end position="92"/>
    </location>
</feature>